<dbReference type="EC" id="2.7.10.2" evidence="1"/>
<reference evidence="10" key="3">
    <citation type="submission" date="2019-04" db="EMBL/GenBank/DDBJ databases">
        <authorList>
            <person name="Howe K."/>
            <person name="Paulini M."/>
            <person name="Williams G."/>
        </authorList>
    </citation>
    <scope>NUCLEOTIDE SEQUENCE [LARGE SCALE GENOMIC DNA]</scope>
    <source>
        <strain evidence="10">FR3</strain>
    </source>
</reference>
<dbReference type="PIRSF" id="PIRSF000654">
    <property type="entry name" value="Integrin-linked_kinase"/>
    <property type="match status" value="1"/>
</dbReference>
<dbReference type="GeneID" id="6103230"/>
<protein>
    <recommendedName>
        <fullName evidence="1">non-specific protein-tyrosine kinase</fullName>
        <ecNumber evidence="1">2.7.10.2</ecNumber>
    </recommendedName>
</protein>
<accession>A0A4E9FHS6</accession>
<dbReference type="SUPFAM" id="SSF56112">
    <property type="entry name" value="Protein kinase-like (PK-like)"/>
    <property type="match status" value="1"/>
</dbReference>
<name>A0A4E9FHS6_BRUMA</name>
<keyword evidence="7 10" id="KW-0829">Tyrosine-protein kinase</keyword>
<dbReference type="KEGG" id="bmy:BM_BM4215"/>
<evidence type="ECO:0000256" key="1">
    <source>
        <dbReference type="ARBA" id="ARBA00011903"/>
    </source>
</evidence>
<accession>A0A0J9Y499</accession>
<keyword evidence="2" id="KW-0808">Transferase</keyword>
<dbReference type="Pfam" id="PF07714">
    <property type="entry name" value="PK_Tyr_Ser-Thr"/>
    <property type="match status" value="1"/>
</dbReference>
<dbReference type="AlphaFoldDB" id="A0A4E9FHS6"/>
<gene>
    <name evidence="10" type="primary">Bma-src-2</name>
    <name evidence="10" type="ORF">BM_BM4215</name>
    <name evidence="9" type="ORF">BM_Bm4215</name>
</gene>
<evidence type="ECO:0000256" key="2">
    <source>
        <dbReference type="ARBA" id="ARBA00022679"/>
    </source>
</evidence>
<evidence type="ECO:0000313" key="10">
    <source>
        <dbReference type="EMBL" id="VIO96016.1"/>
    </source>
</evidence>
<dbReference type="Gene3D" id="1.10.510.10">
    <property type="entry name" value="Transferase(Phosphotransferase) domain 1"/>
    <property type="match status" value="1"/>
</dbReference>
<evidence type="ECO:0000256" key="5">
    <source>
        <dbReference type="ARBA" id="ARBA00022840"/>
    </source>
</evidence>
<dbReference type="PROSITE" id="PS00109">
    <property type="entry name" value="PROTEIN_KINASE_TYR"/>
    <property type="match status" value="1"/>
</dbReference>
<organism evidence="10">
    <name type="scientific">Brugia malayi</name>
    <name type="common">Filarial nematode worm</name>
    <dbReference type="NCBI Taxonomy" id="6279"/>
    <lineage>
        <taxon>Eukaryota</taxon>
        <taxon>Metazoa</taxon>
        <taxon>Ecdysozoa</taxon>
        <taxon>Nematoda</taxon>
        <taxon>Chromadorea</taxon>
        <taxon>Rhabditida</taxon>
        <taxon>Spirurina</taxon>
        <taxon>Spiruromorpha</taxon>
        <taxon>Filarioidea</taxon>
        <taxon>Onchocercidae</taxon>
        <taxon>Brugia</taxon>
    </lineage>
</organism>
<dbReference type="PRINTS" id="PR00109">
    <property type="entry name" value="TYRKINASE"/>
</dbReference>
<proteinExistence type="predicted"/>
<dbReference type="InterPro" id="IPR001245">
    <property type="entry name" value="Ser-Thr/Tyr_kinase_cat_dom"/>
</dbReference>
<evidence type="ECO:0000313" key="9">
    <source>
        <dbReference type="EMBL" id="CDQ01904.1"/>
    </source>
</evidence>
<dbReference type="PROSITE" id="PS50011">
    <property type="entry name" value="PROTEIN_KINASE_DOM"/>
    <property type="match status" value="1"/>
</dbReference>
<keyword evidence="3" id="KW-0547">Nucleotide-binding</keyword>
<dbReference type="InterPro" id="IPR000719">
    <property type="entry name" value="Prot_kinase_dom"/>
</dbReference>
<dbReference type="InterPro" id="IPR011009">
    <property type="entry name" value="Kinase-like_dom_sf"/>
</dbReference>
<dbReference type="GO" id="GO:0005524">
    <property type="term" value="F:ATP binding"/>
    <property type="evidence" value="ECO:0007669"/>
    <property type="project" value="UniProtKB-KW"/>
</dbReference>
<keyword evidence="6" id="KW-0727">SH2 domain</keyword>
<dbReference type="InterPro" id="IPR008266">
    <property type="entry name" value="Tyr_kinase_AS"/>
</dbReference>
<dbReference type="PANTHER" id="PTHR24418">
    <property type="entry name" value="TYROSINE-PROTEIN KINASE"/>
    <property type="match status" value="1"/>
</dbReference>
<dbReference type="OrthoDB" id="28230at2759"/>
<dbReference type="GO" id="GO:0004715">
    <property type="term" value="F:non-membrane spanning protein tyrosine kinase activity"/>
    <property type="evidence" value="ECO:0007669"/>
    <property type="project" value="UniProtKB-EC"/>
</dbReference>
<reference evidence="9" key="2">
    <citation type="submission" date="2012-12" db="EMBL/GenBank/DDBJ databases">
        <authorList>
            <person name="Gao Y.W."/>
            <person name="Fan S.T."/>
            <person name="Sun H.T."/>
            <person name="Wang Z."/>
            <person name="Gao X.L."/>
            <person name="Li Y.G."/>
            <person name="Wang T.C."/>
            <person name="Zhang K."/>
            <person name="Xu W.W."/>
            <person name="Yu Z.J."/>
            <person name="Xia X.Z."/>
        </authorList>
    </citation>
    <scope>NUCLEOTIDE SEQUENCE</scope>
    <source>
        <strain evidence="9">FR3</strain>
    </source>
</reference>
<dbReference type="SMART" id="SM00219">
    <property type="entry name" value="TyrKc"/>
    <property type="match status" value="1"/>
</dbReference>
<feature type="domain" description="Protein kinase" evidence="8">
    <location>
        <begin position="1"/>
        <end position="225"/>
    </location>
</feature>
<dbReference type="EMBL" id="CAAKNF010000194">
    <property type="protein sequence ID" value="VIO96016.1"/>
    <property type="molecule type" value="Genomic_DNA"/>
</dbReference>
<evidence type="ECO:0000256" key="7">
    <source>
        <dbReference type="ARBA" id="ARBA00023137"/>
    </source>
</evidence>
<reference evidence="9" key="1">
    <citation type="journal article" date="2007" name="Science">
        <title>Draft genome of the filarial nematode parasite Brugia malayi.</title>
        <authorList>
            <person name="Ghedin E."/>
            <person name="Wang S."/>
            <person name="Spiro D."/>
            <person name="Caler E."/>
            <person name="Zhao Q."/>
            <person name="Crabtree J."/>
            <person name="Allen J.E."/>
            <person name="Delcher A.L."/>
            <person name="Guiliano D.B."/>
            <person name="Miranda-Saavedra D."/>
            <person name="Angiuoli S.V."/>
            <person name="Creasy T."/>
            <person name="Amedeo P."/>
            <person name="Haas B."/>
            <person name="El-Sayed N.M."/>
            <person name="Wortman J.R."/>
            <person name="Feldblyum T."/>
            <person name="Tallon L."/>
            <person name="Schatz M."/>
            <person name="Shumway M."/>
            <person name="Koo H."/>
            <person name="Salzberg S.L."/>
            <person name="Schobel S."/>
            <person name="Pertea M."/>
            <person name="Pop M."/>
            <person name="White O."/>
            <person name="Barton G.J."/>
            <person name="Carlow C.K."/>
            <person name="Crawford M.J."/>
            <person name="Daub J."/>
            <person name="Dimmic M.W."/>
            <person name="Estes C.F."/>
            <person name="Foster J.M."/>
            <person name="Ganatra M."/>
            <person name="Gregory W.F."/>
            <person name="Johnson N.M."/>
            <person name="Jin J."/>
            <person name="Komuniecki R."/>
            <person name="Korf I."/>
            <person name="Kumar S."/>
            <person name="Laney S."/>
            <person name="Li B.W."/>
            <person name="Li W."/>
            <person name="Lindblom T.H."/>
            <person name="Lustigman S."/>
            <person name="Ma D."/>
            <person name="Maina C.V."/>
            <person name="Martin D.M."/>
            <person name="McCarter J.P."/>
            <person name="McReynolds L."/>
            <person name="Mitreva M."/>
            <person name="Nutman T.B."/>
            <person name="Parkinson J."/>
            <person name="Peregrin-Alvarez J.M."/>
            <person name="Poole C."/>
            <person name="Ren Q."/>
            <person name="Saunders L."/>
            <person name="Sluder A.E."/>
            <person name="Smith K."/>
            <person name="Stanke M."/>
            <person name="Unnasch T.R."/>
            <person name="Ware J."/>
            <person name="Wei A.D."/>
            <person name="Weil G."/>
            <person name="Williams D.J."/>
            <person name="Zhang Y."/>
            <person name="Williams S.A."/>
            <person name="Fraser-Liggett C."/>
            <person name="Slatko B."/>
            <person name="Blaxter M.L."/>
            <person name="Scott A.L."/>
        </authorList>
    </citation>
    <scope>NUCLEOTIDE SEQUENCE</scope>
    <source>
        <strain evidence="9">FR3</strain>
    </source>
</reference>
<sequence>MLKSGTTDPNDFLSEAQIMKKLRHPKLLQLYAVCTKDEPILIITELMDQNLLHFLQGRGRNCAVGQLVDIAAQIASGMSYLEEKNFIHRDLAARNILMSHTLCVKIADFGLARLIRENEYEARVGARFPIKWTAPEAASYNRFTVKSDVWSFGILLTELVTYGRLPYPGMTNAEVLQQVDNGYRMACPVGCPVALYDIMLQCWHKEPEKRPTFETLQWKLEDLFTTDPTEYKEAAMAY</sequence>
<dbReference type="InterPro" id="IPR050198">
    <property type="entry name" value="Non-receptor_tyrosine_kinases"/>
</dbReference>
<dbReference type="RefSeq" id="XP_001899804.2">
    <property type="nucleotide sequence ID" value="XM_001899769.2"/>
</dbReference>
<evidence type="ECO:0000256" key="6">
    <source>
        <dbReference type="ARBA" id="ARBA00022999"/>
    </source>
</evidence>
<evidence type="ECO:0000256" key="4">
    <source>
        <dbReference type="ARBA" id="ARBA00022777"/>
    </source>
</evidence>
<keyword evidence="4 10" id="KW-0418">Kinase</keyword>
<dbReference type="InterPro" id="IPR020635">
    <property type="entry name" value="Tyr_kinase_cat_dom"/>
</dbReference>
<dbReference type="CTD" id="6103230"/>
<evidence type="ECO:0000256" key="3">
    <source>
        <dbReference type="ARBA" id="ARBA00022741"/>
    </source>
</evidence>
<dbReference type="EMBL" id="LN857024">
    <property type="protein sequence ID" value="CDQ01904.1"/>
    <property type="molecule type" value="Genomic_DNA"/>
</dbReference>
<dbReference type="FunFam" id="1.10.510.10:FF:000318">
    <property type="entry name" value="Tyrosine-protein kinase"/>
    <property type="match status" value="1"/>
</dbReference>
<evidence type="ECO:0000259" key="8">
    <source>
        <dbReference type="PROSITE" id="PS50011"/>
    </source>
</evidence>
<keyword evidence="5" id="KW-0067">ATP-binding</keyword>